<name>A0ACC1Q8D2_9APHY</name>
<protein>
    <submittedName>
        <fullName evidence="1">Uncharacterized protein</fullName>
    </submittedName>
</protein>
<dbReference type="Proteomes" id="UP001144978">
    <property type="component" value="Unassembled WGS sequence"/>
</dbReference>
<proteinExistence type="predicted"/>
<organism evidence="1 2">
    <name type="scientific">Trametes sanguinea</name>
    <dbReference type="NCBI Taxonomy" id="158606"/>
    <lineage>
        <taxon>Eukaryota</taxon>
        <taxon>Fungi</taxon>
        <taxon>Dikarya</taxon>
        <taxon>Basidiomycota</taxon>
        <taxon>Agaricomycotina</taxon>
        <taxon>Agaricomycetes</taxon>
        <taxon>Polyporales</taxon>
        <taxon>Polyporaceae</taxon>
        <taxon>Trametes</taxon>
    </lineage>
</organism>
<gene>
    <name evidence="1" type="ORF">NUW54_g2068</name>
</gene>
<reference evidence="1" key="1">
    <citation type="submission" date="2022-08" db="EMBL/GenBank/DDBJ databases">
        <title>Genome Sequence of Pycnoporus sanguineus.</title>
        <authorList>
            <person name="Buettner E."/>
        </authorList>
    </citation>
    <scope>NUCLEOTIDE SEQUENCE</scope>
    <source>
        <strain evidence="1">CG-C14</strain>
    </source>
</reference>
<keyword evidence="2" id="KW-1185">Reference proteome</keyword>
<evidence type="ECO:0000313" key="2">
    <source>
        <dbReference type="Proteomes" id="UP001144978"/>
    </source>
</evidence>
<dbReference type="EMBL" id="JANSHE010000371">
    <property type="protein sequence ID" value="KAJ3011767.1"/>
    <property type="molecule type" value="Genomic_DNA"/>
</dbReference>
<accession>A0ACC1Q8D2</accession>
<sequence>MTKRKRRRRRAETAFDRKVSDTPIWQVTSPCLGPTPNLSEASQNPSQATFFPFYEAQKGDIETSIPRHPARRSNKGGNAVSYPDLNTLLSVCATVTGCAPSKHASCARRVVPRPIPIPVPASGATVRAPQTSQITTNSTIPAPIRHPAAPRRDNDAVVQDHYVTHDYHAGAEDVVSYATRPARSEVSTIQEEDENAVDDDYEEDFDDMQYLEIDDHTDQEMGIPTDSEVEELGPGAPGTRLHTSLGLPVVAHQGAAMIRDYSYRPNMPPIIQSSNSLPVPRQPHNGLPIARRAPTHPPIMSSNRAVSGPSPQTQWGDRPTPMARSFSNGSYYAGRPYVDIDHTQNDDPGRTGGADVHVHPHDHGQEFPAEPASMHDSSPAAGGIPSAEKEAAKRGRGQGTRGKGRKAASKSASREDATGPVPSAGTEDIMVEDSHSGGQSAPAVPRKGTRQSARRKK</sequence>
<evidence type="ECO:0000313" key="1">
    <source>
        <dbReference type="EMBL" id="KAJ3011767.1"/>
    </source>
</evidence>
<comment type="caution">
    <text evidence="1">The sequence shown here is derived from an EMBL/GenBank/DDBJ whole genome shotgun (WGS) entry which is preliminary data.</text>
</comment>